<dbReference type="EMBL" id="APOH01000015">
    <property type="protein sequence ID" value="ENU19154.1"/>
    <property type="molecule type" value="Genomic_DNA"/>
</dbReference>
<gene>
    <name evidence="1" type="ORF">F994_02010</name>
</gene>
<proteinExistence type="predicted"/>
<comment type="caution">
    <text evidence="1">The sequence shown here is derived from an EMBL/GenBank/DDBJ whole genome shotgun (WGS) entry which is preliminary data.</text>
</comment>
<protein>
    <submittedName>
        <fullName evidence="1">Uncharacterized protein</fullName>
    </submittedName>
</protein>
<evidence type="ECO:0000313" key="1">
    <source>
        <dbReference type="EMBL" id="ENU19154.1"/>
    </source>
</evidence>
<accession>N8QCZ3</accession>
<dbReference type="AlphaFoldDB" id="N8QCZ3"/>
<dbReference type="HOGENOM" id="CLU_3163450_0_0_6"/>
<name>N8QCZ3_9GAMM</name>
<evidence type="ECO:0000313" key="2">
    <source>
        <dbReference type="Proteomes" id="UP000013086"/>
    </source>
</evidence>
<dbReference type="Proteomes" id="UP000013086">
    <property type="component" value="Unassembled WGS sequence"/>
</dbReference>
<dbReference type="PATRIC" id="fig|1217715.3.peg.1960"/>
<reference evidence="1 2" key="1">
    <citation type="submission" date="2013-02" db="EMBL/GenBank/DDBJ databases">
        <title>The Genome Sequence of Acinetobacter sp. ANC 3994.</title>
        <authorList>
            <consortium name="The Broad Institute Genome Sequencing Platform"/>
            <consortium name="The Broad Institute Genome Sequencing Center for Infectious Disease"/>
            <person name="Cerqueira G."/>
            <person name="Feldgarden M."/>
            <person name="Courvalin P."/>
            <person name="Perichon B."/>
            <person name="Grillot-Courvalin C."/>
            <person name="Clermont D."/>
            <person name="Rocha E."/>
            <person name="Yoon E.-J."/>
            <person name="Nemec A."/>
            <person name="Walker B."/>
            <person name="Young S.K."/>
            <person name="Zeng Q."/>
            <person name="Gargeya S."/>
            <person name="Fitzgerald M."/>
            <person name="Haas B."/>
            <person name="Abouelleil A."/>
            <person name="Alvarado L."/>
            <person name="Arachchi H.M."/>
            <person name="Berlin A.M."/>
            <person name="Chapman S.B."/>
            <person name="Dewar J."/>
            <person name="Goldberg J."/>
            <person name="Griggs A."/>
            <person name="Gujja S."/>
            <person name="Hansen M."/>
            <person name="Howarth C."/>
            <person name="Imamovic A."/>
            <person name="Larimer J."/>
            <person name="McCowan C."/>
            <person name="Murphy C."/>
            <person name="Neiman D."/>
            <person name="Pearson M."/>
            <person name="Priest M."/>
            <person name="Roberts A."/>
            <person name="Saif S."/>
            <person name="Shea T."/>
            <person name="Sisk P."/>
            <person name="Sykes S."/>
            <person name="Wortman J."/>
            <person name="Nusbaum C."/>
            <person name="Birren B."/>
        </authorList>
    </citation>
    <scope>NUCLEOTIDE SEQUENCE [LARGE SCALE GENOMIC DNA]</scope>
    <source>
        <strain evidence="1 2">ANC 3994</strain>
    </source>
</reference>
<organism evidence="1 2">
    <name type="scientific">Acinetobacter bohemicus ANC 3994</name>
    <dbReference type="NCBI Taxonomy" id="1217715"/>
    <lineage>
        <taxon>Bacteria</taxon>
        <taxon>Pseudomonadati</taxon>
        <taxon>Pseudomonadota</taxon>
        <taxon>Gammaproteobacteria</taxon>
        <taxon>Moraxellales</taxon>
        <taxon>Moraxellaceae</taxon>
        <taxon>Acinetobacter</taxon>
    </lineage>
</organism>
<sequence>MNTQNKSVHQAPVRLDTLCLQRLQASNFAQPQIHKQILNFIRLRFTR</sequence>
<dbReference type="RefSeq" id="WP_004648475.1">
    <property type="nucleotide sequence ID" value="NZ_KB849164.1"/>
</dbReference>